<dbReference type="Proteomes" id="UP001379533">
    <property type="component" value="Chromosome"/>
</dbReference>
<evidence type="ECO:0000313" key="2">
    <source>
        <dbReference type="Proteomes" id="UP001379533"/>
    </source>
</evidence>
<protein>
    <submittedName>
        <fullName evidence="1">Uncharacterized protein</fullName>
    </submittedName>
</protein>
<evidence type="ECO:0000313" key="1">
    <source>
        <dbReference type="EMBL" id="WXA96839.1"/>
    </source>
</evidence>
<name>A0ABZ2KE23_9BACT</name>
<gene>
    <name evidence="1" type="ORF">LZC95_08315</name>
</gene>
<sequence length="133" mass="15044">MSGRLVLTDNGLRVLNGDVIPLAIWYRIAHKCMLERPHVLPNDVTVIVLALEGLRDKEPNERRAFVDAMRPVLSRFTLDEGLRLALEQIDRLTPGAQKGGYREPSIQRMRDDALDRLADLVVELVEEDPHATP</sequence>
<dbReference type="RefSeq" id="WP_394847455.1">
    <property type="nucleotide sequence ID" value="NZ_CP089982.1"/>
</dbReference>
<keyword evidence="2" id="KW-1185">Reference proteome</keyword>
<reference evidence="1 2" key="1">
    <citation type="submission" date="2021-12" db="EMBL/GenBank/DDBJ databases">
        <title>Discovery of the Pendulisporaceae a myxobacterial family with distinct sporulation behavior and unique specialized metabolism.</title>
        <authorList>
            <person name="Garcia R."/>
            <person name="Popoff A."/>
            <person name="Bader C.D."/>
            <person name="Loehr J."/>
            <person name="Walesch S."/>
            <person name="Walt C."/>
            <person name="Boldt J."/>
            <person name="Bunk B."/>
            <person name="Haeckl F.J.F.P.J."/>
            <person name="Gunesch A.P."/>
            <person name="Birkelbach J."/>
            <person name="Nuebel U."/>
            <person name="Pietschmann T."/>
            <person name="Bach T."/>
            <person name="Mueller R."/>
        </authorList>
    </citation>
    <scope>NUCLEOTIDE SEQUENCE [LARGE SCALE GENOMIC DNA]</scope>
    <source>
        <strain evidence="1 2">MSr12523</strain>
    </source>
</reference>
<dbReference type="EMBL" id="CP089982">
    <property type="protein sequence ID" value="WXA96839.1"/>
    <property type="molecule type" value="Genomic_DNA"/>
</dbReference>
<accession>A0ABZ2KE23</accession>
<organism evidence="1 2">
    <name type="scientific">Pendulispora brunnea</name>
    <dbReference type="NCBI Taxonomy" id="2905690"/>
    <lineage>
        <taxon>Bacteria</taxon>
        <taxon>Pseudomonadati</taxon>
        <taxon>Myxococcota</taxon>
        <taxon>Myxococcia</taxon>
        <taxon>Myxococcales</taxon>
        <taxon>Sorangiineae</taxon>
        <taxon>Pendulisporaceae</taxon>
        <taxon>Pendulispora</taxon>
    </lineage>
</organism>
<proteinExistence type="predicted"/>